<dbReference type="InterPro" id="IPR021122">
    <property type="entry name" value="RNA_ligase_dom_REL/Rnl2"/>
</dbReference>
<dbReference type="RefSeq" id="YP_004894046.1">
    <property type="nucleotide sequence ID" value="NC_016071.1"/>
</dbReference>
<organism evidence="2 3">
    <name type="scientific">Salmonella phage PVPSE1</name>
    <dbReference type="NCBI Taxonomy" id="889338"/>
    <lineage>
        <taxon>Viruses</taxon>
        <taxon>Duplodnaviria</taxon>
        <taxon>Heunggongvirae</taxon>
        <taxon>Uroviricota</taxon>
        <taxon>Caudoviricetes</taxon>
        <taxon>Vequintavirinae</taxon>
        <taxon>Seunavirus</taxon>
        <taxon>Seunavirus PVPSE1</taxon>
    </lineage>
</organism>
<accession>G3BMA5</accession>
<keyword evidence="3" id="KW-1185">Reference proteome</keyword>
<dbReference type="SUPFAM" id="SSF56091">
    <property type="entry name" value="DNA ligase/mRNA capping enzyme, catalytic domain"/>
    <property type="match status" value="1"/>
</dbReference>
<dbReference type="GeneID" id="11258220"/>
<name>G3BMA5_9CAUD</name>
<gene>
    <name evidence="2" type="primary">239</name>
</gene>
<sequence>MTKAIKYPSTNQFRQVIRSVHDRLTFDGIDENGCVKRKVVNPTEFLLPYVGTVKIHGTNGSIVFYSEDEVVFQSKERVLSLEQDNSGFMAFMVRKDTGALLDQVKHICEINEVPFEFPVEIAGEWAGRGIQKGVAVSEVEQFFAIFRVAIGQKETSLKWLPPSAIFGMGLPEQRIFNVLDFGYWYVHIPFNEPEMVQNDLTTLTLQVEAQCPAGKFFGVEGVGEGIVWSPKSIELAQDSGLWFKVKGEKHSVSKVKTLAEVDPVRLQNIREFVEYAVTENRLEQGLGEVGLDQTKIGEFIGWVSRDINKEEGDVLEANALTMKDVAKFISNKSRGWYMQKLNEGL</sequence>
<dbReference type="Gene3D" id="3.30.470.30">
    <property type="entry name" value="DNA ligase/mRNA capping enzyme"/>
    <property type="match status" value="1"/>
</dbReference>
<dbReference type="EMBL" id="GU070616">
    <property type="protein sequence ID" value="ADP02635.1"/>
    <property type="molecule type" value="Genomic_DNA"/>
</dbReference>
<dbReference type="OrthoDB" id="4943at10239"/>
<proteinExistence type="predicted"/>
<dbReference type="Pfam" id="PF09414">
    <property type="entry name" value="RNA_ligase"/>
    <property type="match status" value="1"/>
</dbReference>
<dbReference type="KEGG" id="vg:11258220"/>
<feature type="domain" description="RNA ligase" evidence="1">
    <location>
        <begin position="48"/>
        <end position="246"/>
    </location>
</feature>
<evidence type="ECO:0000313" key="3">
    <source>
        <dbReference type="Proteomes" id="UP000008530"/>
    </source>
</evidence>
<protein>
    <submittedName>
        <fullName evidence="2">RnlB RNA ligase 2</fullName>
    </submittedName>
</protein>
<dbReference type="Proteomes" id="UP000008530">
    <property type="component" value="Segment"/>
</dbReference>
<dbReference type="GO" id="GO:0016874">
    <property type="term" value="F:ligase activity"/>
    <property type="evidence" value="ECO:0007669"/>
    <property type="project" value="UniProtKB-KW"/>
</dbReference>
<evidence type="ECO:0000259" key="1">
    <source>
        <dbReference type="Pfam" id="PF09414"/>
    </source>
</evidence>
<keyword evidence="2" id="KW-0436">Ligase</keyword>
<reference evidence="2 3" key="1">
    <citation type="journal article" date="2011" name="J. Virol.">
        <title>Genomic and proteomic characterization of the broad host range Salmonella phage PVP-SE1 - The creation of a new phage genus.</title>
        <authorList>
            <person name="Santos S.B."/>
            <person name="Kropinski A.M."/>
            <person name="Ceyssens P.J."/>
            <person name="Ackermann H.W."/>
            <person name="Villegas A."/>
            <person name="Lavigne R."/>
            <person name="Krylov V.N."/>
            <person name="Carvalho C.M."/>
            <person name="Ferreira E.C."/>
            <person name="Azeredo J."/>
        </authorList>
    </citation>
    <scope>NUCLEOTIDE SEQUENCE [LARGE SCALE GENOMIC DNA]</scope>
    <source>
        <strain evidence="2">PVP-SE1</strain>
    </source>
</reference>
<evidence type="ECO:0000313" key="2">
    <source>
        <dbReference type="EMBL" id="ADP02635.1"/>
    </source>
</evidence>